<comment type="caution">
    <text evidence="4">The sequence shown here is derived from an EMBL/GenBank/DDBJ whole genome shotgun (WGS) entry which is preliminary data.</text>
</comment>
<feature type="compositionally biased region" description="Low complexity" evidence="2">
    <location>
        <begin position="1"/>
        <end position="12"/>
    </location>
</feature>
<dbReference type="Pfam" id="PF00326">
    <property type="entry name" value="Peptidase_S9"/>
    <property type="match status" value="1"/>
</dbReference>
<dbReference type="InterPro" id="IPR001375">
    <property type="entry name" value="Peptidase_S9_cat"/>
</dbReference>
<organism evidence="4 5">
    <name type="scientific">Kocuria rosea subsp. polaris</name>
    <dbReference type="NCBI Taxonomy" id="136273"/>
    <lineage>
        <taxon>Bacteria</taxon>
        <taxon>Bacillati</taxon>
        <taxon>Actinomycetota</taxon>
        <taxon>Actinomycetes</taxon>
        <taxon>Micrococcales</taxon>
        <taxon>Micrococcaceae</taxon>
        <taxon>Kocuria</taxon>
    </lineage>
</organism>
<feature type="domain" description="Peptidase S9 prolyl oligopeptidase catalytic" evidence="3">
    <location>
        <begin position="82"/>
        <end position="207"/>
    </location>
</feature>
<dbReference type="InterPro" id="IPR050300">
    <property type="entry name" value="GDXG_lipolytic_enzyme"/>
</dbReference>
<dbReference type="OrthoDB" id="9794725at2"/>
<reference evidence="4 5" key="1">
    <citation type="journal article" date="2003" name="Int. J. Syst. Evol. Microbiol.">
        <title>Kocuria polaris sp. nov., an orange-pigmented psychrophilic bacterium isolated from an Antarctic cyanobacterial mat sample.</title>
        <authorList>
            <person name="Reddy G.S."/>
            <person name="Prakash J.S."/>
            <person name="Prabahar V."/>
            <person name="Matsumoto G.I."/>
            <person name="Stackebrandt E."/>
            <person name="Shivaji S."/>
        </authorList>
    </citation>
    <scope>NUCLEOTIDE SEQUENCE [LARGE SCALE GENOMIC DNA]</scope>
    <source>
        <strain evidence="4 5">CMS 76or</strain>
    </source>
</reference>
<dbReference type="AlphaFoldDB" id="A0A0A6VU26"/>
<evidence type="ECO:0000256" key="2">
    <source>
        <dbReference type="SAM" id="MobiDB-lite"/>
    </source>
</evidence>
<dbReference type="SUPFAM" id="SSF53474">
    <property type="entry name" value="alpha/beta-Hydrolases"/>
    <property type="match status" value="1"/>
</dbReference>
<protein>
    <submittedName>
        <fullName evidence="4">Xylan esterase</fullName>
    </submittedName>
</protein>
<evidence type="ECO:0000259" key="3">
    <source>
        <dbReference type="Pfam" id="PF00326"/>
    </source>
</evidence>
<dbReference type="Gene3D" id="3.40.50.1820">
    <property type="entry name" value="alpha/beta hydrolase"/>
    <property type="match status" value="1"/>
</dbReference>
<accession>A0A0A6VU26</accession>
<keyword evidence="1" id="KW-0378">Hydrolase</keyword>
<dbReference type="PANTHER" id="PTHR48081:SF6">
    <property type="entry name" value="PEPTIDASE S9 PROLYL OLIGOPEPTIDASE CATALYTIC DOMAIN-CONTAINING PROTEIN"/>
    <property type="match status" value="1"/>
</dbReference>
<feature type="region of interest" description="Disordered" evidence="2">
    <location>
        <begin position="1"/>
        <end position="23"/>
    </location>
</feature>
<keyword evidence="5" id="KW-1185">Reference proteome</keyword>
<dbReference type="RefSeq" id="WP_035924408.1">
    <property type="nucleotide sequence ID" value="NZ_JSUH01000003.1"/>
</dbReference>
<dbReference type="EMBL" id="JSUH01000003">
    <property type="protein sequence ID" value="KHD98395.1"/>
    <property type="molecule type" value="Genomic_DNA"/>
</dbReference>
<dbReference type="GO" id="GO:0008236">
    <property type="term" value="F:serine-type peptidase activity"/>
    <property type="evidence" value="ECO:0007669"/>
    <property type="project" value="InterPro"/>
</dbReference>
<evidence type="ECO:0000313" key="4">
    <source>
        <dbReference type="EMBL" id="KHD98395.1"/>
    </source>
</evidence>
<dbReference type="PANTHER" id="PTHR48081">
    <property type="entry name" value="AB HYDROLASE SUPERFAMILY PROTEIN C4A8.06C"/>
    <property type="match status" value="1"/>
</dbReference>
<name>A0A0A6VU26_KOCRO</name>
<dbReference type="Proteomes" id="UP000030466">
    <property type="component" value="Unassembled WGS sequence"/>
</dbReference>
<evidence type="ECO:0000256" key="1">
    <source>
        <dbReference type="ARBA" id="ARBA00022801"/>
    </source>
</evidence>
<proteinExistence type="predicted"/>
<sequence>MDPVHPAAGPAGARPPAPSPAPHVVVLPGGGYARHADHEGEPVAEWLRGLGLSAGVLRYPVHARHPAPVDAVRAEVRRVRAAGAGRVVLLGFSAGGHLAGHAALTAPVSGPERVDAVVLGYPVVSMQLDTHRGSQEELLGPGPAAEVRAATSLDRLVTRAAPPFFVWHTADDASVPVQHSYLLAQALARRGVPHALHVFPRGPHGLGLAGGTGAPAAWPALCAAWLAGLAEDVTPPAAR</sequence>
<evidence type="ECO:0000313" key="5">
    <source>
        <dbReference type="Proteomes" id="UP000030466"/>
    </source>
</evidence>
<dbReference type="GO" id="GO:0006508">
    <property type="term" value="P:proteolysis"/>
    <property type="evidence" value="ECO:0007669"/>
    <property type="project" value="InterPro"/>
</dbReference>
<dbReference type="InterPro" id="IPR029058">
    <property type="entry name" value="AB_hydrolase_fold"/>
</dbReference>
<gene>
    <name evidence="4" type="ORF">GY22_04960</name>
</gene>